<feature type="domain" description="GAPS4 PD-(D/E)XK nuclease" evidence="1">
    <location>
        <begin position="12"/>
        <end position="151"/>
    </location>
</feature>
<dbReference type="Proteomes" id="UP001595579">
    <property type="component" value="Unassembled WGS sequence"/>
</dbReference>
<proteinExistence type="predicted"/>
<reference evidence="3" key="1">
    <citation type="journal article" date="2019" name="Int. J. Syst. Evol. Microbiol.">
        <title>The Global Catalogue of Microorganisms (GCM) 10K type strain sequencing project: providing services to taxonomists for standard genome sequencing and annotation.</title>
        <authorList>
            <consortium name="The Broad Institute Genomics Platform"/>
            <consortium name="The Broad Institute Genome Sequencing Center for Infectious Disease"/>
            <person name="Wu L."/>
            <person name="Ma J."/>
        </authorList>
    </citation>
    <scope>NUCLEOTIDE SEQUENCE [LARGE SCALE GENOMIC DNA]</scope>
    <source>
        <strain evidence="3">CECT 7698</strain>
    </source>
</reference>
<name>A0ABV7LJG2_9GAMM</name>
<gene>
    <name evidence="2" type="ORF">ACFOEV_03330</name>
</gene>
<sequence length="326" mass="37651">MSETGNIEDLAKVVSGDIFKWFKWEVCALKDEDWTCVIDSHKKKTHPADVVYYYDDPYSGDVIYINTDLKSYKKGSINSSSISKALSSLSVSVQCANISEDWQNKYLVDDVGFDCVIGMLFIYNHDDEFDKDLVGVIEAIDFDKINIPEKVKIVLFDPQKIRTLVNIVTDMKGLVADDLLPRKDYTFFYPDLVMSKRHGEEWSQPASVEALTSPWLIIKHRATDQIEEGYVIYYHMNGDTVDEFVYLIDAMSHYQMLLSNKPIRVRFTNPGKDSANNFNKAKLEYLKMWGADEARERQLNRIDARRINKVVSNYCPMEIGMRDHVE</sequence>
<dbReference type="InterPro" id="IPR058873">
    <property type="entry name" value="PDDEXK_GAPS4"/>
</dbReference>
<protein>
    <recommendedName>
        <fullName evidence="1">GAPS4 PD-(D/E)XK nuclease domain-containing protein</fullName>
    </recommendedName>
</protein>
<dbReference type="EMBL" id="JBHRUG010000007">
    <property type="protein sequence ID" value="MFC3282637.1"/>
    <property type="molecule type" value="Genomic_DNA"/>
</dbReference>
<keyword evidence="3" id="KW-1185">Reference proteome</keyword>
<comment type="caution">
    <text evidence="2">The sequence shown here is derived from an EMBL/GenBank/DDBJ whole genome shotgun (WGS) entry which is preliminary data.</text>
</comment>
<organism evidence="2 3">
    <name type="scientific">Litchfieldella rifensis</name>
    <dbReference type="NCBI Taxonomy" id="762643"/>
    <lineage>
        <taxon>Bacteria</taxon>
        <taxon>Pseudomonadati</taxon>
        <taxon>Pseudomonadota</taxon>
        <taxon>Gammaproteobacteria</taxon>
        <taxon>Oceanospirillales</taxon>
        <taxon>Halomonadaceae</taxon>
        <taxon>Litchfieldella</taxon>
    </lineage>
</organism>
<dbReference type="Pfam" id="PF26115">
    <property type="entry name" value="PDDEXK_GAPS4"/>
    <property type="match status" value="1"/>
</dbReference>
<evidence type="ECO:0000313" key="3">
    <source>
        <dbReference type="Proteomes" id="UP001595579"/>
    </source>
</evidence>
<dbReference type="RefSeq" id="WP_386771588.1">
    <property type="nucleotide sequence ID" value="NZ_JBHRUG010000007.1"/>
</dbReference>
<accession>A0ABV7LJG2</accession>
<evidence type="ECO:0000259" key="1">
    <source>
        <dbReference type="Pfam" id="PF26115"/>
    </source>
</evidence>
<evidence type="ECO:0000313" key="2">
    <source>
        <dbReference type="EMBL" id="MFC3282637.1"/>
    </source>
</evidence>